<keyword evidence="2" id="KW-0723">Serine/threonine-protein kinase</keyword>
<organism evidence="11 12">
    <name type="scientific">Durusdinium trenchii</name>
    <dbReference type="NCBI Taxonomy" id="1381693"/>
    <lineage>
        <taxon>Eukaryota</taxon>
        <taxon>Sar</taxon>
        <taxon>Alveolata</taxon>
        <taxon>Dinophyceae</taxon>
        <taxon>Suessiales</taxon>
        <taxon>Symbiodiniaceae</taxon>
        <taxon>Durusdinium</taxon>
    </lineage>
</organism>
<evidence type="ECO:0000256" key="8">
    <source>
        <dbReference type="ARBA" id="ARBA00048679"/>
    </source>
</evidence>
<evidence type="ECO:0000256" key="9">
    <source>
        <dbReference type="PROSITE-ProRule" id="PRU00023"/>
    </source>
</evidence>
<dbReference type="PANTHER" id="PTHR43671">
    <property type="entry name" value="SERINE/THREONINE-PROTEIN KINASE NEK"/>
    <property type="match status" value="1"/>
</dbReference>
<keyword evidence="9" id="KW-0040">ANK repeat</keyword>
<dbReference type="InterPro" id="IPR008271">
    <property type="entry name" value="Ser/Thr_kinase_AS"/>
</dbReference>
<evidence type="ECO:0000256" key="5">
    <source>
        <dbReference type="ARBA" id="ARBA00022777"/>
    </source>
</evidence>
<dbReference type="SUPFAM" id="SSF48403">
    <property type="entry name" value="Ankyrin repeat"/>
    <property type="match status" value="1"/>
</dbReference>
<dbReference type="EC" id="2.7.11.1" evidence="1"/>
<evidence type="ECO:0000256" key="1">
    <source>
        <dbReference type="ARBA" id="ARBA00012513"/>
    </source>
</evidence>
<reference evidence="11 12" key="1">
    <citation type="submission" date="2024-02" db="EMBL/GenBank/DDBJ databases">
        <authorList>
            <person name="Chen Y."/>
            <person name="Shah S."/>
            <person name="Dougan E. K."/>
            <person name="Thang M."/>
            <person name="Chan C."/>
        </authorList>
    </citation>
    <scope>NUCLEOTIDE SEQUENCE [LARGE SCALE GENOMIC DNA]</scope>
</reference>
<dbReference type="InterPro" id="IPR050660">
    <property type="entry name" value="NEK_Ser/Thr_kinase"/>
</dbReference>
<keyword evidence="4" id="KW-0547">Nucleotide-binding</keyword>
<keyword evidence="6" id="KW-0067">ATP-binding</keyword>
<evidence type="ECO:0000256" key="6">
    <source>
        <dbReference type="ARBA" id="ARBA00022840"/>
    </source>
</evidence>
<accession>A0ABP0QPR5</accession>
<comment type="catalytic activity">
    <reaction evidence="8">
        <text>L-seryl-[protein] + ATP = O-phospho-L-seryl-[protein] + ADP + H(+)</text>
        <dbReference type="Rhea" id="RHEA:17989"/>
        <dbReference type="Rhea" id="RHEA-COMP:9863"/>
        <dbReference type="Rhea" id="RHEA-COMP:11604"/>
        <dbReference type="ChEBI" id="CHEBI:15378"/>
        <dbReference type="ChEBI" id="CHEBI:29999"/>
        <dbReference type="ChEBI" id="CHEBI:30616"/>
        <dbReference type="ChEBI" id="CHEBI:83421"/>
        <dbReference type="ChEBI" id="CHEBI:456216"/>
        <dbReference type="EC" id="2.7.11.1"/>
    </reaction>
</comment>
<feature type="repeat" description="ANK" evidence="9">
    <location>
        <begin position="763"/>
        <end position="795"/>
    </location>
</feature>
<dbReference type="SMART" id="SM00220">
    <property type="entry name" value="S_TKc"/>
    <property type="match status" value="1"/>
</dbReference>
<feature type="repeat" description="ANK" evidence="9">
    <location>
        <begin position="559"/>
        <end position="591"/>
    </location>
</feature>
<dbReference type="PROSITE" id="PS00108">
    <property type="entry name" value="PROTEIN_KINASE_ST"/>
    <property type="match status" value="1"/>
</dbReference>
<dbReference type="EMBL" id="CAXAMM010039862">
    <property type="protein sequence ID" value="CAK9089588.1"/>
    <property type="molecule type" value="Genomic_DNA"/>
</dbReference>
<dbReference type="GO" id="GO:0016301">
    <property type="term" value="F:kinase activity"/>
    <property type="evidence" value="ECO:0007669"/>
    <property type="project" value="UniProtKB-KW"/>
</dbReference>
<name>A0ABP0QPR5_9DINO</name>
<comment type="caution">
    <text evidence="11">The sequence shown here is derived from an EMBL/GenBank/DDBJ whole genome shotgun (WGS) entry which is preliminary data.</text>
</comment>
<dbReference type="SUPFAM" id="SSF56112">
    <property type="entry name" value="Protein kinase-like (PK-like)"/>
    <property type="match status" value="1"/>
</dbReference>
<evidence type="ECO:0000259" key="10">
    <source>
        <dbReference type="PROSITE" id="PS50011"/>
    </source>
</evidence>
<keyword evidence="5 11" id="KW-0418">Kinase</keyword>
<dbReference type="InterPro" id="IPR036770">
    <property type="entry name" value="Ankyrin_rpt-contain_sf"/>
</dbReference>
<dbReference type="SMART" id="SM00248">
    <property type="entry name" value="ANK"/>
    <property type="match status" value="4"/>
</dbReference>
<evidence type="ECO:0000256" key="7">
    <source>
        <dbReference type="ARBA" id="ARBA00047899"/>
    </source>
</evidence>
<dbReference type="Gene3D" id="1.25.40.20">
    <property type="entry name" value="Ankyrin repeat-containing domain"/>
    <property type="match status" value="2"/>
</dbReference>
<dbReference type="InterPro" id="IPR000719">
    <property type="entry name" value="Prot_kinase_dom"/>
</dbReference>
<comment type="catalytic activity">
    <reaction evidence="7">
        <text>L-threonyl-[protein] + ATP = O-phospho-L-threonyl-[protein] + ADP + H(+)</text>
        <dbReference type="Rhea" id="RHEA:46608"/>
        <dbReference type="Rhea" id="RHEA-COMP:11060"/>
        <dbReference type="Rhea" id="RHEA-COMP:11605"/>
        <dbReference type="ChEBI" id="CHEBI:15378"/>
        <dbReference type="ChEBI" id="CHEBI:30013"/>
        <dbReference type="ChEBI" id="CHEBI:30616"/>
        <dbReference type="ChEBI" id="CHEBI:61977"/>
        <dbReference type="ChEBI" id="CHEBI:456216"/>
        <dbReference type="EC" id="2.7.11.1"/>
    </reaction>
</comment>
<dbReference type="InterPro" id="IPR011009">
    <property type="entry name" value="Kinase-like_dom_sf"/>
</dbReference>
<protein>
    <recommendedName>
        <fullName evidence="1">non-specific serine/threonine protein kinase</fullName>
        <ecNumber evidence="1">2.7.11.1</ecNumber>
    </recommendedName>
</protein>
<evidence type="ECO:0000313" key="12">
    <source>
        <dbReference type="Proteomes" id="UP001642464"/>
    </source>
</evidence>
<dbReference type="PANTHER" id="PTHR43671:SF98">
    <property type="entry name" value="SERINE_THREONINE-PROTEIN KINASE NEK11"/>
    <property type="match status" value="1"/>
</dbReference>
<dbReference type="PROSITE" id="PS50011">
    <property type="entry name" value="PROTEIN_KINASE_DOM"/>
    <property type="match status" value="1"/>
</dbReference>
<dbReference type="Pfam" id="PF00069">
    <property type="entry name" value="Pkinase"/>
    <property type="match status" value="1"/>
</dbReference>
<evidence type="ECO:0000256" key="4">
    <source>
        <dbReference type="ARBA" id="ARBA00022741"/>
    </source>
</evidence>
<dbReference type="PROSITE" id="PS50088">
    <property type="entry name" value="ANK_REPEAT"/>
    <property type="match status" value="2"/>
</dbReference>
<feature type="domain" description="Protein kinase" evidence="10">
    <location>
        <begin position="18"/>
        <end position="298"/>
    </location>
</feature>
<dbReference type="Pfam" id="PF00023">
    <property type="entry name" value="Ank"/>
    <property type="match status" value="2"/>
</dbReference>
<sequence>MATETDFLEGILTPRMPLKLESLLGRGSAGEVWKARSPLGLVAVKCLDLEASSEELQQASQEASLLRRIRHPNIVRFLDLVVEGGQLRMVMQLMEGDLGQAITRRRERGRGGFGEAGRGTWLGRLASALRFLHQVKILHRDVKPANIFLSKTQDAVLGDFSIAKVLGEDLAATQIGTPGYLAPEARHVITVVIPATEDRTFHDPPRGPRTRWRTHAMPRTCRCRERSTPLARYAERLAASDVEEVALEPMLFPMYTVPMEVALKMTCVEPYEELVKKGLLVEFQPSLGKAMFVSHQWTGTEHPDPNFEQFPIFQGAMKEILNNLSFIPLDYATEAIVPNAKPLSTQELRRVQLFIWYDYFCCPQHENAFDLCTDADSHLCHAIASIHCYVSASSFFLALCPFLPNAGTNPGASSCLSSSSWSQRGWCRMERTMRELSSEASWIRVKSVEHIELVVMSGAFNRPTGEGEFAIPEDKSKIGVVLANALKRRMLRALESGDIVRYRLVRNMQSVHLRGLEVSPELDIIPKSAALAFRAEHSELVEDFFIQNGFMKVNETDSAGYTPLHYAALLGDPFLIKALLEAGANLLKTTRKGQALLGLPPWVSAVGLCAYLGHNEAARVLISARASVQEPGSPGTALHAAAHSNNVEGISILCEARCDPWQRDIFGRLAHDSACDTDSFEALQALLNRTGTSHLSKLLHSAASSSKGGSVQVIQLLIDLRADVDERYSVQWMSPLGALVALQSLRYRCGQVTSLTRMLYHIQGATPLMLALLTGNHQSATLLIMAGATLELQNARNYTAAELVELPVPEVIEVALSRDAIYCRI</sequence>
<dbReference type="Gene3D" id="1.10.510.10">
    <property type="entry name" value="Transferase(Phosphotransferase) domain 1"/>
    <property type="match status" value="1"/>
</dbReference>
<proteinExistence type="predicted"/>
<evidence type="ECO:0000313" key="11">
    <source>
        <dbReference type="EMBL" id="CAK9089588.1"/>
    </source>
</evidence>
<gene>
    <name evidence="11" type="ORF">SCF082_LOCUS42275</name>
</gene>
<keyword evidence="3" id="KW-0808">Transferase</keyword>
<dbReference type="InterPro" id="IPR002110">
    <property type="entry name" value="Ankyrin_rpt"/>
</dbReference>
<dbReference type="Proteomes" id="UP001642464">
    <property type="component" value="Unassembled WGS sequence"/>
</dbReference>
<keyword evidence="12" id="KW-1185">Reference proteome</keyword>
<evidence type="ECO:0000256" key="2">
    <source>
        <dbReference type="ARBA" id="ARBA00022527"/>
    </source>
</evidence>
<dbReference type="PROSITE" id="PS50297">
    <property type="entry name" value="ANK_REP_REGION"/>
    <property type="match status" value="2"/>
</dbReference>
<evidence type="ECO:0000256" key="3">
    <source>
        <dbReference type="ARBA" id="ARBA00022679"/>
    </source>
</evidence>